<dbReference type="GO" id="GO:0004674">
    <property type="term" value="F:protein serine/threonine kinase activity"/>
    <property type="evidence" value="ECO:0000318"/>
    <property type="project" value="GO_Central"/>
</dbReference>
<dbReference type="Proteomes" id="UP000009022">
    <property type="component" value="Unassembled WGS sequence"/>
</dbReference>
<keyword evidence="3" id="KW-0808">Transferase</keyword>
<dbReference type="InterPro" id="IPR017441">
    <property type="entry name" value="Protein_kinase_ATP_BS"/>
</dbReference>
<dbReference type="InterPro" id="IPR011009">
    <property type="entry name" value="Kinase-like_dom_sf"/>
</dbReference>
<dbReference type="GO" id="GO:0005524">
    <property type="term" value="F:ATP binding"/>
    <property type="evidence" value="ECO:0007669"/>
    <property type="project" value="UniProtKB-UniRule"/>
</dbReference>
<dbReference type="InParanoid" id="B3SAC2"/>
<dbReference type="GO" id="GO:0005634">
    <property type="term" value="C:nucleus"/>
    <property type="evidence" value="ECO:0000318"/>
    <property type="project" value="GO_Central"/>
</dbReference>
<keyword evidence="5" id="KW-0418">Kinase</keyword>
<dbReference type="FunFam" id="3.30.200.20:FF:000358">
    <property type="entry name" value="Tau tubulin kinase 2b"/>
    <property type="match status" value="1"/>
</dbReference>
<evidence type="ECO:0000256" key="2">
    <source>
        <dbReference type="ARBA" id="ARBA00022527"/>
    </source>
</evidence>
<evidence type="ECO:0000313" key="13">
    <source>
        <dbReference type="Proteomes" id="UP000009022"/>
    </source>
</evidence>
<dbReference type="HOGENOM" id="CLU_019279_2_5_1"/>
<comment type="similarity">
    <text evidence="7">Belongs to the protein kinase superfamily. CK1 Ser/Thr protein kinase family.</text>
</comment>
<proteinExistence type="inferred from homology"/>
<dbReference type="OMA" id="TPAYIGM"/>
<evidence type="ECO:0000256" key="6">
    <source>
        <dbReference type="ARBA" id="ARBA00022840"/>
    </source>
</evidence>
<dbReference type="InterPro" id="IPR000719">
    <property type="entry name" value="Prot_kinase_dom"/>
</dbReference>
<dbReference type="GO" id="GO:0005737">
    <property type="term" value="C:cytoplasm"/>
    <property type="evidence" value="ECO:0000318"/>
    <property type="project" value="GO_Central"/>
</dbReference>
<dbReference type="PhylomeDB" id="B3SAC2"/>
<dbReference type="Gene3D" id="1.10.510.10">
    <property type="entry name" value="Transferase(Phosphotransferase) domain 1"/>
    <property type="match status" value="1"/>
</dbReference>
<dbReference type="GO" id="GO:0015630">
    <property type="term" value="C:microtubule cytoskeleton"/>
    <property type="evidence" value="ECO:0007669"/>
    <property type="project" value="UniProtKB-ARBA"/>
</dbReference>
<evidence type="ECO:0000256" key="7">
    <source>
        <dbReference type="ARBA" id="ARBA00061588"/>
    </source>
</evidence>
<dbReference type="GO" id="GO:0007165">
    <property type="term" value="P:signal transduction"/>
    <property type="evidence" value="ECO:0000318"/>
    <property type="project" value="GO_Central"/>
</dbReference>
<feature type="compositionally biased region" description="Basic and acidic residues" evidence="10">
    <location>
        <begin position="1"/>
        <end position="12"/>
    </location>
</feature>
<evidence type="ECO:0000256" key="8">
    <source>
        <dbReference type="PROSITE-ProRule" id="PRU10141"/>
    </source>
</evidence>
<gene>
    <name evidence="12" type="ORF">TRIADDRAFT_32197</name>
</gene>
<dbReference type="AlphaFoldDB" id="B3SAC2"/>
<dbReference type="OrthoDB" id="5979581at2759"/>
<dbReference type="PROSITE" id="PS50011">
    <property type="entry name" value="PROTEIN_KINASE_DOM"/>
    <property type="match status" value="1"/>
</dbReference>
<feature type="region of interest" description="Disordered" evidence="10">
    <location>
        <begin position="330"/>
        <end position="350"/>
    </location>
</feature>
<evidence type="ECO:0000256" key="5">
    <source>
        <dbReference type="ARBA" id="ARBA00022777"/>
    </source>
</evidence>
<name>B3SAC2_TRIAD</name>
<evidence type="ECO:0000256" key="9">
    <source>
        <dbReference type="RuleBase" id="RU000304"/>
    </source>
</evidence>
<evidence type="ECO:0000313" key="12">
    <source>
        <dbReference type="EMBL" id="EDV20287.1"/>
    </source>
</evidence>
<dbReference type="PANTHER" id="PTHR11909">
    <property type="entry name" value="CASEIN KINASE-RELATED"/>
    <property type="match status" value="1"/>
</dbReference>
<dbReference type="FunFam" id="1.10.510.10:FF:000481">
    <property type="entry name" value="Asator, isoform D"/>
    <property type="match status" value="1"/>
</dbReference>
<feature type="domain" description="Protein kinase" evidence="11">
    <location>
        <begin position="49"/>
        <end position="312"/>
    </location>
</feature>
<dbReference type="EMBL" id="DS985261">
    <property type="protein sequence ID" value="EDV20287.1"/>
    <property type="molecule type" value="Genomic_DNA"/>
</dbReference>
<keyword evidence="2 9" id="KW-0723">Serine/threonine-protein kinase</keyword>
<dbReference type="CDD" id="cd14017">
    <property type="entry name" value="STKc_TTBK"/>
    <property type="match status" value="1"/>
</dbReference>
<keyword evidence="4 8" id="KW-0547">Nucleotide-binding</keyword>
<feature type="compositionally biased region" description="Basic and acidic residues" evidence="10">
    <location>
        <begin position="22"/>
        <end position="36"/>
    </location>
</feature>
<dbReference type="RefSeq" id="XP_002117237.1">
    <property type="nucleotide sequence ID" value="XM_002117201.1"/>
</dbReference>
<feature type="binding site" evidence="8">
    <location>
        <position position="78"/>
    </location>
    <ligand>
        <name>ATP</name>
        <dbReference type="ChEBI" id="CHEBI:30616"/>
    </ligand>
</feature>
<keyword evidence="6 8" id="KW-0067">ATP-binding</keyword>
<dbReference type="eggNOG" id="KOG1164">
    <property type="taxonomic scope" value="Eukaryota"/>
</dbReference>
<dbReference type="PROSITE" id="PS00108">
    <property type="entry name" value="PROTEIN_KINASE_ST"/>
    <property type="match status" value="1"/>
</dbReference>
<organism evidence="12 13">
    <name type="scientific">Trichoplax adhaerens</name>
    <name type="common">Trichoplax reptans</name>
    <dbReference type="NCBI Taxonomy" id="10228"/>
    <lineage>
        <taxon>Eukaryota</taxon>
        <taxon>Metazoa</taxon>
        <taxon>Placozoa</taxon>
        <taxon>Uniplacotomia</taxon>
        <taxon>Trichoplacea</taxon>
        <taxon>Trichoplacidae</taxon>
        <taxon>Trichoplax</taxon>
    </lineage>
</organism>
<dbReference type="InterPro" id="IPR050235">
    <property type="entry name" value="CK1_Ser-Thr_kinase"/>
</dbReference>
<dbReference type="CTD" id="6758450"/>
<feature type="region of interest" description="Disordered" evidence="10">
    <location>
        <begin position="1"/>
        <end position="36"/>
    </location>
</feature>
<dbReference type="InterPro" id="IPR008271">
    <property type="entry name" value="Ser/Thr_kinase_AS"/>
</dbReference>
<dbReference type="EC" id="2.7.11.1" evidence="1"/>
<dbReference type="PROSITE" id="PS00107">
    <property type="entry name" value="PROTEIN_KINASE_ATP"/>
    <property type="match status" value="1"/>
</dbReference>
<sequence length="350" mass="40318">MECSGSRDEDKQSPLSQPQQPHRKEKEPDKGPDHLRTDILTVGKHMRRWKIVRKIGSGGFGQIYQGLDLATNKDVAIKVESKQCPNQLLKMEVTVLNAVQGKDHICQYVACGKTKTFSFLVMSLQGKNLGELRREVPSGTLTIETILRITRQIILSIKTVHKAGFLHRDIKPSNFTIGNTPETKKTVYILDFGLARPYTNGKGEVRKARSNAGFRGTARYASINAHHSKELSRRDDLWSMFYMIVEFRLGTLPWKKIKNKEEIVTVKENCDPNDFFRFLPREFEQIYNHIKSLQYEDEPDYDLLISLIDQSIKRKNVDLNAPFDWERMNDTPTTRRKRAAKNHSADSTPW</sequence>
<evidence type="ECO:0000256" key="4">
    <source>
        <dbReference type="ARBA" id="ARBA00022741"/>
    </source>
</evidence>
<dbReference type="KEGG" id="tad:TRIADDRAFT_32197"/>
<evidence type="ECO:0000256" key="3">
    <source>
        <dbReference type="ARBA" id="ARBA00022679"/>
    </source>
</evidence>
<protein>
    <recommendedName>
        <fullName evidence="1">non-specific serine/threonine protein kinase</fullName>
        <ecNumber evidence="1">2.7.11.1</ecNumber>
    </recommendedName>
</protein>
<dbReference type="STRING" id="10228.B3SAC2"/>
<evidence type="ECO:0000256" key="1">
    <source>
        <dbReference type="ARBA" id="ARBA00012513"/>
    </source>
</evidence>
<dbReference type="Pfam" id="PF00069">
    <property type="entry name" value="Pkinase"/>
    <property type="match status" value="1"/>
</dbReference>
<accession>B3SAC2</accession>
<dbReference type="InterPro" id="IPR047916">
    <property type="entry name" value="TTBK_Asator-like_STKc"/>
</dbReference>
<dbReference type="SMART" id="SM00220">
    <property type="entry name" value="S_TKc"/>
    <property type="match status" value="1"/>
</dbReference>
<evidence type="ECO:0000256" key="10">
    <source>
        <dbReference type="SAM" id="MobiDB-lite"/>
    </source>
</evidence>
<keyword evidence="13" id="KW-1185">Reference proteome</keyword>
<dbReference type="SUPFAM" id="SSF56112">
    <property type="entry name" value="Protein kinase-like (PK-like)"/>
    <property type="match status" value="1"/>
</dbReference>
<evidence type="ECO:0000259" key="11">
    <source>
        <dbReference type="PROSITE" id="PS50011"/>
    </source>
</evidence>
<dbReference type="GeneID" id="6758450"/>
<reference evidence="12 13" key="1">
    <citation type="journal article" date="2008" name="Nature">
        <title>The Trichoplax genome and the nature of placozoans.</title>
        <authorList>
            <person name="Srivastava M."/>
            <person name="Begovic E."/>
            <person name="Chapman J."/>
            <person name="Putnam N.H."/>
            <person name="Hellsten U."/>
            <person name="Kawashima T."/>
            <person name="Kuo A."/>
            <person name="Mitros T."/>
            <person name="Salamov A."/>
            <person name="Carpenter M.L."/>
            <person name="Signorovitch A.Y."/>
            <person name="Moreno M.A."/>
            <person name="Kamm K."/>
            <person name="Grimwood J."/>
            <person name="Schmutz J."/>
            <person name="Shapiro H."/>
            <person name="Grigoriev I.V."/>
            <person name="Buss L.W."/>
            <person name="Schierwater B."/>
            <person name="Dellaporta S.L."/>
            <person name="Rokhsar D.S."/>
        </authorList>
    </citation>
    <scope>NUCLEOTIDE SEQUENCE [LARGE SCALE GENOMIC DNA]</scope>
    <source>
        <strain evidence="12 13">Grell-BS-1999</strain>
    </source>
</reference>